<feature type="region of interest" description="Disordered" evidence="1">
    <location>
        <begin position="501"/>
        <end position="535"/>
    </location>
</feature>
<proteinExistence type="predicted"/>
<reference evidence="2" key="1">
    <citation type="submission" date="2022-09" db="EMBL/GenBank/DDBJ databases">
        <title>Fusarium specimens isolated from Avocado Roots.</title>
        <authorList>
            <person name="Stajich J."/>
            <person name="Roper C."/>
            <person name="Heimlech-Rivalta G."/>
        </authorList>
    </citation>
    <scope>NUCLEOTIDE SEQUENCE</scope>
    <source>
        <strain evidence="2">CF00136</strain>
    </source>
</reference>
<feature type="compositionally biased region" description="Basic and acidic residues" evidence="1">
    <location>
        <begin position="501"/>
        <end position="528"/>
    </location>
</feature>
<comment type="caution">
    <text evidence="2">The sequence shown here is derived from an EMBL/GenBank/DDBJ whole genome shotgun (WGS) entry which is preliminary data.</text>
</comment>
<evidence type="ECO:0000256" key="1">
    <source>
        <dbReference type="SAM" id="MobiDB-lite"/>
    </source>
</evidence>
<feature type="compositionally biased region" description="Basic and acidic residues" evidence="1">
    <location>
        <begin position="266"/>
        <end position="278"/>
    </location>
</feature>
<keyword evidence="3" id="KW-1185">Reference proteome</keyword>
<name>A0A9W8RNS6_9HYPO</name>
<dbReference type="Proteomes" id="UP001152049">
    <property type="component" value="Unassembled WGS sequence"/>
</dbReference>
<dbReference type="AlphaFoldDB" id="A0A9W8RNS6"/>
<feature type="region of interest" description="Disordered" evidence="1">
    <location>
        <begin position="251"/>
        <end position="278"/>
    </location>
</feature>
<organism evidence="2 3">
    <name type="scientific">Fusarium torreyae</name>
    <dbReference type="NCBI Taxonomy" id="1237075"/>
    <lineage>
        <taxon>Eukaryota</taxon>
        <taxon>Fungi</taxon>
        <taxon>Dikarya</taxon>
        <taxon>Ascomycota</taxon>
        <taxon>Pezizomycotina</taxon>
        <taxon>Sordariomycetes</taxon>
        <taxon>Hypocreomycetidae</taxon>
        <taxon>Hypocreales</taxon>
        <taxon>Nectriaceae</taxon>
        <taxon>Fusarium</taxon>
    </lineage>
</organism>
<dbReference type="OrthoDB" id="10641621at2759"/>
<sequence>MSSDDERKANAALVNKFMEELQKKPSPLLKAWLAAQATKDPKARDDERSRVLKQFGYEKLSIETVEKLLNARPDDVTKIQPPSPSDLTDKKDERIADFPWSVFAGMYKITSLNYPPGMSRITVDRTGNIRWGVSFENSAKATAETVITPDISTYWVTWGDKKSEWFSLQFFGASENHKQNSFKGFRHAKNAVDPRGDPFDGEWVEPSSDDPAWIWEIVGTSLGVICVAAGIYAYYHVQKARAQQLQAELDRARDRDQQESEAAEQELERSRQEEVRDAVDHVFRDPAEAARRDMLVNDVAREVGEIMKEEYSGNEGLQESEFKQESVRKEIQDKITTRTNLKIEQYVNSLGGSIASTAALKNVDAADIANAMKEAFRKSCEYDAVADRYSGMMGPIIEHAVMEHRDVPALETRTQSAKSSEIKLWKEAETLGKDVFKKLNDIRVEIEGDHALDAAAKKTEWEAKRDQAISDLVGDKQTAMEIAEKIEKRFEQHAERVQLEQQHKQLETEVKDPTHETKKKDAAKEVRALRRVGPA</sequence>
<gene>
    <name evidence="2" type="ORF">NW762_013657</name>
</gene>
<evidence type="ECO:0000313" key="3">
    <source>
        <dbReference type="Proteomes" id="UP001152049"/>
    </source>
</evidence>
<protein>
    <submittedName>
        <fullName evidence="2">Uncharacterized protein</fullName>
    </submittedName>
</protein>
<evidence type="ECO:0000313" key="2">
    <source>
        <dbReference type="EMBL" id="KAJ4246306.1"/>
    </source>
</evidence>
<dbReference type="EMBL" id="JAOQAZ010000043">
    <property type="protein sequence ID" value="KAJ4246306.1"/>
    <property type="molecule type" value="Genomic_DNA"/>
</dbReference>
<accession>A0A9W8RNS6</accession>